<dbReference type="Gene3D" id="3.30.70.3370">
    <property type="match status" value="1"/>
</dbReference>
<comment type="similarity">
    <text evidence="3">Belongs to the eukaryotic ribosomal protein eS24 family.</text>
</comment>
<proteinExistence type="inferred from homology"/>
<keyword evidence="2 3" id="KW-0687">Ribonucleoprotein</keyword>
<dbReference type="GO" id="GO:0003735">
    <property type="term" value="F:structural constituent of ribosome"/>
    <property type="evidence" value="ECO:0007669"/>
    <property type="project" value="InterPro"/>
</dbReference>
<evidence type="ECO:0000256" key="1">
    <source>
        <dbReference type="ARBA" id="ARBA00022980"/>
    </source>
</evidence>
<dbReference type="InterPro" id="IPR001976">
    <property type="entry name" value="Ribosomal_eS24"/>
</dbReference>
<dbReference type="RefSeq" id="WP_393972088.1">
    <property type="nucleotide sequence ID" value="NZ_CP133772.1"/>
</dbReference>
<name>A0AAX4NFB3_9ARCH</name>
<dbReference type="InterPro" id="IPR053709">
    <property type="entry name" value="eRP_eS24_sf"/>
</dbReference>
<dbReference type="KEGG" id="omr:OXIME_000691"/>
<evidence type="ECO:0000313" key="5">
    <source>
        <dbReference type="Proteomes" id="UP001451606"/>
    </source>
</evidence>
<organism evidence="4 5">
    <name type="scientific">Oxyplasma meridianum</name>
    <dbReference type="NCBI Taxonomy" id="3073602"/>
    <lineage>
        <taxon>Archaea</taxon>
        <taxon>Methanobacteriati</taxon>
        <taxon>Thermoplasmatota</taxon>
        <taxon>Thermoplasmata</taxon>
        <taxon>Thermoplasmatales</taxon>
        <taxon>Thermoplasmataceae</taxon>
        <taxon>Oxyplasma</taxon>
    </lineage>
</organism>
<dbReference type="HAMAP" id="MF_00545">
    <property type="entry name" value="Ribosomal_eS24"/>
    <property type="match status" value="1"/>
</dbReference>
<dbReference type="SUPFAM" id="SSF54189">
    <property type="entry name" value="Ribosomal proteins S24e, L23 and L15e"/>
    <property type="match status" value="1"/>
</dbReference>
<dbReference type="Proteomes" id="UP001451606">
    <property type="component" value="Chromosome"/>
</dbReference>
<keyword evidence="5" id="KW-1185">Reference proteome</keyword>
<evidence type="ECO:0000256" key="2">
    <source>
        <dbReference type="ARBA" id="ARBA00023274"/>
    </source>
</evidence>
<dbReference type="AlphaFoldDB" id="A0AAX4NFB3"/>
<keyword evidence="1 3" id="KW-0689">Ribosomal protein</keyword>
<dbReference type="GO" id="GO:1990904">
    <property type="term" value="C:ribonucleoprotein complex"/>
    <property type="evidence" value="ECO:0007669"/>
    <property type="project" value="UniProtKB-KW"/>
</dbReference>
<dbReference type="GO" id="GO:0006412">
    <property type="term" value="P:translation"/>
    <property type="evidence" value="ECO:0007669"/>
    <property type="project" value="UniProtKB-UniRule"/>
</dbReference>
<evidence type="ECO:0000256" key="3">
    <source>
        <dbReference type="HAMAP-Rule" id="MF_00545"/>
    </source>
</evidence>
<dbReference type="GeneID" id="95967422"/>
<dbReference type="EMBL" id="CP133772">
    <property type="protein sequence ID" value="WYY00135.1"/>
    <property type="molecule type" value="Genomic_DNA"/>
</dbReference>
<protein>
    <recommendedName>
        <fullName evidence="3">Small ribosomal subunit protein eS24</fullName>
    </recommendedName>
</protein>
<accession>A0AAX4NFB3</accession>
<dbReference type="InterPro" id="IPR012678">
    <property type="entry name" value="Ribosomal_uL23/eL15/eS24_sf"/>
</dbReference>
<sequence>MAEIKIESSVENKLLKRTEIRYTVSFKNSPTPKRESIRDMLAKNTGSKIDLVIVDRNLQGTGVHSLKGYAKIYKDRESAMLYEPDYELYRNNLKTKEEKA</sequence>
<dbReference type="Pfam" id="PF01282">
    <property type="entry name" value="Ribosomal_S24e"/>
    <property type="match status" value="1"/>
</dbReference>
<dbReference type="GO" id="GO:0005840">
    <property type="term" value="C:ribosome"/>
    <property type="evidence" value="ECO:0007669"/>
    <property type="project" value="UniProtKB-KW"/>
</dbReference>
<reference evidence="4 5" key="1">
    <citation type="submission" date="2023-09" db="EMBL/GenBank/DDBJ databases">
        <authorList>
            <person name="Golyshina O.V."/>
            <person name="Lunev E.A."/>
            <person name="Bargiela R."/>
            <person name="Gaines M.C."/>
            <person name="Daum B."/>
            <person name="Bale N.J."/>
            <person name="Koenen M."/>
            <person name="Sinninghe Damst J.S."/>
            <person name="Yakimov M."/>
            <person name="Golyshin P.N."/>
        </authorList>
    </citation>
    <scope>NUCLEOTIDE SEQUENCE [LARGE SCALE GENOMIC DNA]</scope>
    <source>
        <strain evidence="4 5">M1</strain>
    </source>
</reference>
<gene>
    <name evidence="3" type="primary">rps24e</name>
    <name evidence="4" type="ORF">OXIME_000691</name>
</gene>
<evidence type="ECO:0000313" key="4">
    <source>
        <dbReference type="EMBL" id="WYY00135.1"/>
    </source>
</evidence>